<organism evidence="1 2">
    <name type="scientific">Trichoglossum hirsutum</name>
    <dbReference type="NCBI Taxonomy" id="265104"/>
    <lineage>
        <taxon>Eukaryota</taxon>
        <taxon>Fungi</taxon>
        <taxon>Dikarya</taxon>
        <taxon>Ascomycota</taxon>
        <taxon>Pezizomycotina</taxon>
        <taxon>Geoglossomycetes</taxon>
        <taxon>Geoglossales</taxon>
        <taxon>Geoglossaceae</taxon>
        <taxon>Trichoglossum</taxon>
    </lineage>
</organism>
<gene>
    <name evidence="1" type="ORF">GP486_006236</name>
</gene>
<dbReference type="AlphaFoldDB" id="A0A9P8IHK0"/>
<reference evidence="1" key="1">
    <citation type="submission" date="2021-03" db="EMBL/GenBank/DDBJ databases">
        <title>Comparative genomics and phylogenomic investigation of the class Geoglossomycetes provide insights into ecological specialization and systematics.</title>
        <authorList>
            <person name="Melie T."/>
            <person name="Pirro S."/>
            <person name="Miller A.N."/>
            <person name="Quandt A."/>
        </authorList>
    </citation>
    <scope>NUCLEOTIDE SEQUENCE</scope>
    <source>
        <strain evidence="1">CAQ_001_2017</strain>
    </source>
</reference>
<keyword evidence="2" id="KW-1185">Reference proteome</keyword>
<name>A0A9P8IHK0_9PEZI</name>
<dbReference type="Proteomes" id="UP000750711">
    <property type="component" value="Unassembled WGS sequence"/>
</dbReference>
<comment type="caution">
    <text evidence="1">The sequence shown here is derived from an EMBL/GenBank/DDBJ whole genome shotgun (WGS) entry which is preliminary data.</text>
</comment>
<accession>A0A9P8IHK0</accession>
<dbReference type="EMBL" id="JAGHQM010001342">
    <property type="protein sequence ID" value="KAH0555819.1"/>
    <property type="molecule type" value="Genomic_DNA"/>
</dbReference>
<protein>
    <submittedName>
        <fullName evidence="1">Uncharacterized protein</fullName>
    </submittedName>
</protein>
<evidence type="ECO:0000313" key="1">
    <source>
        <dbReference type="EMBL" id="KAH0555819.1"/>
    </source>
</evidence>
<feature type="non-terminal residue" evidence="1">
    <location>
        <position position="72"/>
    </location>
</feature>
<sequence>ASLVRAVTAVHMRNKQVSQDGIPKGLDLKLIYKEQNAQFYIDKDIKSGIAQRFVRDIKKWAKQYKLEEEQIS</sequence>
<proteinExistence type="predicted"/>
<evidence type="ECO:0000313" key="2">
    <source>
        <dbReference type="Proteomes" id="UP000750711"/>
    </source>
</evidence>